<proteinExistence type="inferred from homology"/>
<keyword evidence="3 9" id="KW-1003">Cell membrane</keyword>
<feature type="transmembrane region" description="Helical" evidence="9">
    <location>
        <begin position="56"/>
        <end position="75"/>
    </location>
</feature>
<evidence type="ECO:0000256" key="1">
    <source>
        <dbReference type="ARBA" id="ARBA00004651"/>
    </source>
</evidence>
<evidence type="ECO:0000259" key="10">
    <source>
        <dbReference type="PROSITE" id="PS50263"/>
    </source>
</evidence>
<comment type="subcellular location">
    <subcellularLocation>
        <location evidence="1 9">Cell membrane</location>
        <topology evidence="1 9">Multi-pass membrane protein</topology>
    </subcellularLocation>
</comment>
<protein>
    <recommendedName>
        <fullName evidence="9">Apolipoprotein N-acyltransferase</fullName>
        <shortName evidence="9">ALP N-acyltransferase</shortName>
        <ecNumber evidence="9">2.3.1.269</ecNumber>
    </recommendedName>
</protein>
<keyword evidence="4 9" id="KW-0808">Transferase</keyword>
<dbReference type="PANTHER" id="PTHR38686:SF1">
    <property type="entry name" value="APOLIPOPROTEIN N-ACYLTRANSFERASE"/>
    <property type="match status" value="1"/>
</dbReference>
<evidence type="ECO:0000313" key="12">
    <source>
        <dbReference type="Proteomes" id="UP001163726"/>
    </source>
</evidence>
<keyword evidence="5 9" id="KW-0812">Transmembrane</keyword>
<organism evidence="11 12">
    <name type="scientific">Catenovulum adriaticum</name>
    <dbReference type="NCBI Taxonomy" id="2984846"/>
    <lineage>
        <taxon>Bacteria</taxon>
        <taxon>Pseudomonadati</taxon>
        <taxon>Pseudomonadota</taxon>
        <taxon>Gammaproteobacteria</taxon>
        <taxon>Alteromonadales</taxon>
        <taxon>Alteromonadaceae</taxon>
        <taxon>Catenovulum</taxon>
    </lineage>
</organism>
<feature type="transmembrane region" description="Helical" evidence="9">
    <location>
        <begin position="510"/>
        <end position="528"/>
    </location>
</feature>
<accession>A0ABY7AM98</accession>
<dbReference type="Proteomes" id="UP001163726">
    <property type="component" value="Chromosome"/>
</dbReference>
<dbReference type="Gene3D" id="3.60.110.10">
    <property type="entry name" value="Carbon-nitrogen hydrolase"/>
    <property type="match status" value="1"/>
</dbReference>
<evidence type="ECO:0000256" key="5">
    <source>
        <dbReference type="ARBA" id="ARBA00022692"/>
    </source>
</evidence>
<dbReference type="InterPro" id="IPR036526">
    <property type="entry name" value="C-N_Hydrolase_sf"/>
</dbReference>
<dbReference type="RefSeq" id="WP_268074964.1">
    <property type="nucleotide sequence ID" value="NZ_CP109965.1"/>
</dbReference>
<dbReference type="Pfam" id="PF00795">
    <property type="entry name" value="CN_hydrolase"/>
    <property type="match status" value="1"/>
</dbReference>
<gene>
    <name evidence="9 11" type="primary">lnt</name>
    <name evidence="11" type="ORF">OLW01_02005</name>
</gene>
<dbReference type="PROSITE" id="PS50263">
    <property type="entry name" value="CN_HYDROLASE"/>
    <property type="match status" value="1"/>
</dbReference>
<evidence type="ECO:0000256" key="2">
    <source>
        <dbReference type="ARBA" id="ARBA00010065"/>
    </source>
</evidence>
<evidence type="ECO:0000256" key="7">
    <source>
        <dbReference type="ARBA" id="ARBA00023136"/>
    </source>
</evidence>
<comment type="similarity">
    <text evidence="2 9">Belongs to the CN hydrolase family. Apolipoprotein N-acyltransferase subfamily.</text>
</comment>
<feature type="transmembrane region" description="Helical" evidence="9">
    <location>
        <begin position="152"/>
        <end position="182"/>
    </location>
</feature>
<reference evidence="11" key="1">
    <citation type="submission" date="2022-10" db="EMBL/GenBank/DDBJ databases">
        <title>Catenovulum adriacola sp. nov. isolated in the Harbour of Susak.</title>
        <authorList>
            <person name="Schoch T."/>
            <person name="Reich S.J."/>
            <person name="Stoeferle S."/>
            <person name="Flaiz M."/>
            <person name="Kazda M."/>
            <person name="Riedel C.U."/>
            <person name="Duerre P."/>
        </authorList>
    </citation>
    <scope>NUCLEOTIDE SEQUENCE</scope>
    <source>
        <strain evidence="11">TS8</strain>
    </source>
</reference>
<dbReference type="NCBIfam" id="TIGR00546">
    <property type="entry name" value="lnt"/>
    <property type="match status" value="1"/>
</dbReference>
<sequence>MTLINAKRVSFGLMLAGALSSFAFAPFDQYWLIYLLFPLLVSCCFLATPRASVRHAFFFSLGWFGSGVSWIYVSLDQYGDVPPLGSVAMIGLLAAYLALYFTAAIALSHWLKRYTRFAIFTLPATWLLFEWLRSFVLTGFPWLSIGYSQTHSFFAVLAPYIGEVGISFVLILLSCLMTVAVFPSLIAKNLNAMPASPLGFQTAVKPVFAILVVLLGCLLTPYPDYQTSSQAANQVNKQVKLAMVQGNIAQENRWDPEYLWPVMLKYQDLSRPVYADSDIVIWPEAAVPSVEPAAQDYLMNLDKAAAYNHTAIVTGIINYQYGSRAYFNSVIVLGNKTGSDSTSGHYQYGHANRYNKHHLLPIGEFIPFEDWLRGIAPIFDLPFSSFNRGDYIQADLIANGFHMTPALCYEIVFPRQIRANLKPDTDFILTLSNDAWFGSSHGPHQHLEIAQMRALEMGLPVVRVTNNGITAVIDHLGQIKSVAPQFSEQVLKYKLDIVRHLTFYRQYGDWPMYGFAVLLFICCFIPVFSRVNEKCDIQND</sequence>
<dbReference type="InterPro" id="IPR045378">
    <property type="entry name" value="LNT_N"/>
</dbReference>
<comment type="pathway">
    <text evidence="9">Protein modification; lipoprotein biosynthesis (N-acyl transfer).</text>
</comment>
<dbReference type="EC" id="2.3.1.269" evidence="9"/>
<dbReference type="SUPFAM" id="SSF56317">
    <property type="entry name" value="Carbon-nitrogen hydrolase"/>
    <property type="match status" value="1"/>
</dbReference>
<feature type="transmembrane region" description="Helical" evidence="9">
    <location>
        <begin position="33"/>
        <end position="49"/>
    </location>
</feature>
<evidence type="ECO:0000256" key="8">
    <source>
        <dbReference type="ARBA" id="ARBA00023315"/>
    </source>
</evidence>
<comment type="catalytic activity">
    <reaction evidence="9">
        <text>N-terminal S-1,2-diacyl-sn-glyceryl-L-cysteinyl-[lipoprotein] + a glycerophospholipid = N-acyl-S-1,2-diacyl-sn-glyceryl-L-cysteinyl-[lipoprotein] + a 2-acyl-sn-glycero-3-phospholipid + H(+)</text>
        <dbReference type="Rhea" id="RHEA:48228"/>
        <dbReference type="Rhea" id="RHEA-COMP:14681"/>
        <dbReference type="Rhea" id="RHEA-COMP:14684"/>
        <dbReference type="ChEBI" id="CHEBI:15378"/>
        <dbReference type="ChEBI" id="CHEBI:136912"/>
        <dbReference type="ChEBI" id="CHEBI:140656"/>
        <dbReference type="ChEBI" id="CHEBI:140657"/>
        <dbReference type="ChEBI" id="CHEBI:140660"/>
        <dbReference type="EC" id="2.3.1.269"/>
    </reaction>
</comment>
<evidence type="ECO:0000256" key="6">
    <source>
        <dbReference type="ARBA" id="ARBA00022989"/>
    </source>
</evidence>
<dbReference type="PANTHER" id="PTHR38686">
    <property type="entry name" value="APOLIPOPROTEIN N-ACYLTRANSFERASE"/>
    <property type="match status" value="1"/>
</dbReference>
<evidence type="ECO:0000256" key="3">
    <source>
        <dbReference type="ARBA" id="ARBA00022475"/>
    </source>
</evidence>
<keyword evidence="12" id="KW-1185">Reference proteome</keyword>
<dbReference type="CDD" id="cd07571">
    <property type="entry name" value="ALP_N-acyl_transferase"/>
    <property type="match status" value="1"/>
</dbReference>
<dbReference type="Pfam" id="PF20154">
    <property type="entry name" value="LNT_N"/>
    <property type="match status" value="1"/>
</dbReference>
<keyword evidence="6 9" id="KW-1133">Transmembrane helix</keyword>
<keyword evidence="7 9" id="KW-0472">Membrane</keyword>
<dbReference type="InterPro" id="IPR003010">
    <property type="entry name" value="C-N_Hydrolase"/>
</dbReference>
<keyword evidence="8 9" id="KW-0012">Acyltransferase</keyword>
<feature type="domain" description="CN hydrolase" evidence="10">
    <location>
        <begin position="244"/>
        <end position="497"/>
    </location>
</feature>
<feature type="transmembrane region" description="Helical" evidence="9">
    <location>
        <begin position="203"/>
        <end position="222"/>
    </location>
</feature>
<name>A0ABY7AM98_9ALTE</name>
<comment type="function">
    <text evidence="9">Catalyzes the phospholipid dependent N-acylation of the N-terminal cysteine of apolipoprotein, the last step in lipoprotein maturation.</text>
</comment>
<evidence type="ECO:0000256" key="9">
    <source>
        <dbReference type="HAMAP-Rule" id="MF_01148"/>
    </source>
</evidence>
<dbReference type="InterPro" id="IPR004563">
    <property type="entry name" value="Apolipo_AcylTrfase"/>
</dbReference>
<dbReference type="EMBL" id="CP109965">
    <property type="protein sequence ID" value="WAJ70614.1"/>
    <property type="molecule type" value="Genomic_DNA"/>
</dbReference>
<evidence type="ECO:0000256" key="4">
    <source>
        <dbReference type="ARBA" id="ARBA00022679"/>
    </source>
</evidence>
<evidence type="ECO:0000313" key="11">
    <source>
        <dbReference type="EMBL" id="WAJ70614.1"/>
    </source>
</evidence>
<dbReference type="HAMAP" id="MF_01148">
    <property type="entry name" value="Lnt"/>
    <property type="match status" value="1"/>
</dbReference>
<feature type="transmembrane region" description="Helical" evidence="9">
    <location>
        <begin position="87"/>
        <end position="107"/>
    </location>
</feature>